<proteinExistence type="predicted"/>
<name>A0AAN5ALY7_9BACT</name>
<comment type="caution">
    <text evidence="2">The sequence shown here is derived from an EMBL/GenBank/DDBJ whole genome shotgun (WGS) entry which is preliminary data.</text>
</comment>
<evidence type="ECO:0000313" key="3">
    <source>
        <dbReference type="Proteomes" id="UP001310022"/>
    </source>
</evidence>
<keyword evidence="1" id="KW-0812">Transmembrane</keyword>
<keyword evidence="1" id="KW-1133">Transmembrane helix</keyword>
<feature type="transmembrane region" description="Helical" evidence="1">
    <location>
        <begin position="35"/>
        <end position="56"/>
    </location>
</feature>
<evidence type="ECO:0000313" key="2">
    <source>
        <dbReference type="EMBL" id="GJM61363.1"/>
    </source>
</evidence>
<keyword evidence="1" id="KW-0472">Membrane</keyword>
<feature type="transmembrane region" description="Helical" evidence="1">
    <location>
        <begin position="90"/>
        <end position="109"/>
    </location>
</feature>
<feature type="transmembrane region" description="Helical" evidence="1">
    <location>
        <begin position="121"/>
        <end position="139"/>
    </location>
</feature>
<reference evidence="2 3" key="1">
    <citation type="submission" date="2021-12" db="EMBL/GenBank/DDBJ databases">
        <title>Genome sequencing of bacteria with rrn-lacking chromosome and rrn-plasmid.</title>
        <authorList>
            <person name="Anda M."/>
            <person name="Iwasaki W."/>
        </authorList>
    </citation>
    <scope>NUCLEOTIDE SEQUENCE [LARGE SCALE GENOMIC DNA]</scope>
    <source>
        <strain evidence="2 3">NBRC 15940</strain>
    </source>
</reference>
<dbReference type="AlphaFoldDB" id="A0AAN5ALY7"/>
<keyword evidence="3" id="KW-1185">Reference proteome</keyword>
<protein>
    <submittedName>
        <fullName evidence="2">Uncharacterized protein</fullName>
    </submittedName>
</protein>
<feature type="transmembrane region" description="Helical" evidence="1">
    <location>
        <begin position="188"/>
        <end position="209"/>
    </location>
</feature>
<dbReference type="Proteomes" id="UP001310022">
    <property type="component" value="Unassembled WGS sequence"/>
</dbReference>
<organism evidence="2 3">
    <name type="scientific">Persicobacter diffluens</name>
    <dbReference type="NCBI Taxonomy" id="981"/>
    <lineage>
        <taxon>Bacteria</taxon>
        <taxon>Pseudomonadati</taxon>
        <taxon>Bacteroidota</taxon>
        <taxon>Cytophagia</taxon>
        <taxon>Cytophagales</taxon>
        <taxon>Persicobacteraceae</taxon>
        <taxon>Persicobacter</taxon>
    </lineage>
</organism>
<sequence length="219" mass="25359">MLLKILFRSIPFFILIPLIIGVTKRNVLDATQKRLFTLTTFYFIFETFFLITSILHVNNIKYFAPIMAVEISFIYKIFSNSIQDRNLKSLYKYICFLGICFIITNAIYIQGTGTINSFSTITRDVIIILSVLLSYYYLLQDLKEKNLEKSPVFWIGAALLLYNSSTMIIFALGNIINMQNQAIASSIWIINVFLNILKYLIFGISLWITPEKQNFSPSY</sequence>
<feature type="transmembrane region" description="Helical" evidence="1">
    <location>
        <begin position="6"/>
        <end position="23"/>
    </location>
</feature>
<gene>
    <name evidence="2" type="ORF">PEDI_19150</name>
</gene>
<feature type="transmembrane region" description="Helical" evidence="1">
    <location>
        <begin position="151"/>
        <end position="176"/>
    </location>
</feature>
<evidence type="ECO:0000256" key="1">
    <source>
        <dbReference type="SAM" id="Phobius"/>
    </source>
</evidence>
<dbReference type="EMBL" id="BQKE01000001">
    <property type="protein sequence ID" value="GJM61363.1"/>
    <property type="molecule type" value="Genomic_DNA"/>
</dbReference>
<accession>A0AAN5ALY7</accession>